<dbReference type="AlphaFoldDB" id="A0A5C6U4I2"/>
<evidence type="ECO:0000313" key="1">
    <source>
        <dbReference type="EMBL" id="TXC66686.1"/>
    </source>
</evidence>
<proteinExistence type="predicted"/>
<accession>A0A5C6U4I2</accession>
<organism evidence="1 2">
    <name type="scientific">Piscinibacter aquaticus</name>
    <dbReference type="NCBI Taxonomy" id="392597"/>
    <lineage>
        <taxon>Bacteria</taxon>
        <taxon>Pseudomonadati</taxon>
        <taxon>Pseudomonadota</taxon>
        <taxon>Betaproteobacteria</taxon>
        <taxon>Burkholderiales</taxon>
        <taxon>Sphaerotilaceae</taxon>
        <taxon>Piscinibacter</taxon>
    </lineage>
</organism>
<dbReference type="InterPro" id="IPR027417">
    <property type="entry name" value="P-loop_NTPase"/>
</dbReference>
<evidence type="ECO:0000313" key="2">
    <source>
        <dbReference type="Proteomes" id="UP000321832"/>
    </source>
</evidence>
<dbReference type="Gene3D" id="3.40.50.300">
    <property type="entry name" value="P-loop containing nucleotide triphosphate hydrolases"/>
    <property type="match status" value="1"/>
</dbReference>
<name>A0A5C6U4I2_9BURK</name>
<reference evidence="1 2" key="1">
    <citation type="submission" date="2019-08" db="EMBL/GenBank/DDBJ databases">
        <authorList>
            <person name="Khan S.A."/>
            <person name="Jeon C.O."/>
            <person name="Jeong S.E."/>
        </authorList>
    </citation>
    <scope>NUCLEOTIDE SEQUENCE [LARGE SCALE GENOMIC DNA]</scope>
    <source>
        <strain evidence="2">IMCC1728</strain>
    </source>
</reference>
<protein>
    <submittedName>
        <fullName evidence="1">AAA family ATPase</fullName>
    </submittedName>
</protein>
<comment type="caution">
    <text evidence="1">The sequence shown here is derived from an EMBL/GenBank/DDBJ whole genome shotgun (WGS) entry which is preliminary data.</text>
</comment>
<sequence>MTLRTLPADALARRCDPAALAAAAVSADASADTIVGQPRAASAVAYALSTPHAGHHLFVAGPPGSGRARWCARRCRRG</sequence>
<gene>
    <name evidence="1" type="ORF">FSC37_15320</name>
</gene>
<dbReference type="EMBL" id="VOPW01000001">
    <property type="protein sequence ID" value="TXC66686.1"/>
    <property type="molecule type" value="Genomic_DNA"/>
</dbReference>
<dbReference type="Proteomes" id="UP000321832">
    <property type="component" value="Unassembled WGS sequence"/>
</dbReference>
<keyword evidence="2" id="KW-1185">Reference proteome</keyword>